<evidence type="ECO:0000313" key="2">
    <source>
        <dbReference type="EMBL" id="KAK3926635.1"/>
    </source>
</evidence>
<dbReference type="SUPFAM" id="SSF53098">
    <property type="entry name" value="Ribonuclease H-like"/>
    <property type="match status" value="1"/>
</dbReference>
<feature type="compositionally biased region" description="Basic residues" evidence="1">
    <location>
        <begin position="91"/>
        <end position="108"/>
    </location>
</feature>
<comment type="caution">
    <text evidence="2">The sequence shown here is derived from an EMBL/GenBank/DDBJ whole genome shotgun (WGS) entry which is preliminary data.</text>
</comment>
<dbReference type="EMBL" id="JAHWGI010001269">
    <property type="protein sequence ID" value="KAK3926635.1"/>
    <property type="molecule type" value="Genomic_DNA"/>
</dbReference>
<protein>
    <submittedName>
        <fullName evidence="2">AC9 transposase</fullName>
    </submittedName>
</protein>
<feature type="compositionally biased region" description="Acidic residues" evidence="1">
    <location>
        <begin position="72"/>
        <end position="84"/>
    </location>
</feature>
<feature type="region of interest" description="Disordered" evidence="1">
    <location>
        <begin position="72"/>
        <end position="108"/>
    </location>
</feature>
<reference evidence="2" key="2">
    <citation type="journal article" date="2023" name="BMC Genomics">
        <title>Pest status, molecular evolution, and epigenetic factors derived from the genome assembly of Frankliniella fusca, a thysanopteran phytovirus vector.</title>
        <authorList>
            <person name="Catto M.A."/>
            <person name="Labadie P.E."/>
            <person name="Jacobson A.L."/>
            <person name="Kennedy G.G."/>
            <person name="Srinivasan R."/>
            <person name="Hunt B.G."/>
        </authorList>
    </citation>
    <scope>NUCLEOTIDE SEQUENCE</scope>
    <source>
        <strain evidence="2">PL_HMW_Pooled</strain>
    </source>
</reference>
<organism evidence="2 3">
    <name type="scientific">Frankliniella fusca</name>
    <dbReference type="NCBI Taxonomy" id="407009"/>
    <lineage>
        <taxon>Eukaryota</taxon>
        <taxon>Metazoa</taxon>
        <taxon>Ecdysozoa</taxon>
        <taxon>Arthropoda</taxon>
        <taxon>Hexapoda</taxon>
        <taxon>Insecta</taxon>
        <taxon>Pterygota</taxon>
        <taxon>Neoptera</taxon>
        <taxon>Paraneoptera</taxon>
        <taxon>Thysanoptera</taxon>
        <taxon>Terebrantia</taxon>
        <taxon>Thripoidea</taxon>
        <taxon>Thripidae</taxon>
        <taxon>Frankliniella</taxon>
    </lineage>
</organism>
<dbReference type="AlphaFoldDB" id="A0AAE1HSF4"/>
<dbReference type="InterPro" id="IPR012337">
    <property type="entry name" value="RNaseH-like_sf"/>
</dbReference>
<reference evidence="2" key="1">
    <citation type="submission" date="2021-07" db="EMBL/GenBank/DDBJ databases">
        <authorList>
            <person name="Catto M.A."/>
            <person name="Jacobson A."/>
            <person name="Kennedy G."/>
            <person name="Labadie P."/>
            <person name="Hunt B.G."/>
            <person name="Srinivasan R."/>
        </authorList>
    </citation>
    <scope>NUCLEOTIDE SEQUENCE</scope>
    <source>
        <strain evidence="2">PL_HMW_Pooled</strain>
        <tissue evidence="2">Head</tissue>
    </source>
</reference>
<dbReference type="PANTHER" id="PTHR47501">
    <property type="entry name" value="TRANSPOSASE-RELATED"/>
    <property type="match status" value="1"/>
</dbReference>
<keyword evidence="3" id="KW-1185">Reference proteome</keyword>
<proteinExistence type="predicted"/>
<sequence>MARPKNYLPWAKYRKWFMQSVPPPDPSQGNKNFKPLCTLCKENKSASITCCSNLRKHMQKCHLLIFEADKDDDDDADEDEDEEGLSGQPTPKKRKQSSTKCSPKKFGKRSIFTPGRHVSQSRLDELVLNVVIENRLPFRFVESKSTRELIAAIVPPSCTLLREKTLRSRVLAKLQSMKAALKTELASVSTVSTTADAWKTRGRGYVAVTAHWLKSDTLERRSAALALRRIEGTQDYDAIANVLESIFSEYELDNSKISSVVTDNGSNFCKAFRVYGVRDVDEVGGSDQEDGDWEDVEVEEVDLAETIEQSDRSVIELPTHRRCASHTLSRIAVYDVEGVLGRDTSLKHLHDSVMSKCSALWRYQSRSTNGHDKIKSVLGTLLPTPNETRWNSKFDALSHILKLTQEKAPELRELITSRTTEYFTPNEITWMKEYKEVMQPLADALDILQQENNVCIGYLLPTLHRLLQTQSRLLEGRGTNGLRYLKPVAQSIRDSVRRRFNSGNQRLLWNQELVVAACLVPALRLNWVRDFVEDGPAKVEQARQWVLDAAKDLEEECDSQAQQTLEITPEEESEARNSFRRLFGFSQNSNKRLASSCSASEVLNRFLSGDASAESDKLYRKIFIKFNTCIPSSAPVERFFSRAKLVMVPGRNRLGDKNFESLVLLEANSSLF</sequence>
<accession>A0AAE1HSF4</accession>
<evidence type="ECO:0000256" key="1">
    <source>
        <dbReference type="SAM" id="MobiDB-lite"/>
    </source>
</evidence>
<gene>
    <name evidence="2" type="ORF">KUF71_014971</name>
</gene>
<evidence type="ECO:0000313" key="3">
    <source>
        <dbReference type="Proteomes" id="UP001219518"/>
    </source>
</evidence>
<dbReference type="PANTHER" id="PTHR47501:SF5">
    <property type="entry name" value="HAT C-TERMINAL DIMERISATION DOMAIN-CONTAINING PROTEIN"/>
    <property type="match status" value="1"/>
</dbReference>
<dbReference type="Proteomes" id="UP001219518">
    <property type="component" value="Unassembled WGS sequence"/>
</dbReference>
<name>A0AAE1HSF4_9NEOP</name>